<comment type="caution">
    <text evidence="2">The sequence shown here is derived from an EMBL/GenBank/DDBJ whole genome shotgun (WGS) entry which is preliminary data.</text>
</comment>
<dbReference type="PANTHER" id="PTHR21694:SF18">
    <property type="entry name" value="COILED-COIL DOMAIN-CONTAINING PROTEIN 63"/>
    <property type="match status" value="1"/>
</dbReference>
<sequence length="241" mass="27726">MNRRSFASRWHLLVDISDIKAAETDLIKLKLQYRRAEGAKRAHREETQGLLSRQTNGPGQTGTLSVKQETTGQHLAAYQQRVEVIEKLLDQLKEGVELLLRLSCDRSVTREQSGSSDGVQDENVVEYLRRVDNRVKELLTLQAFIHFQQNLNPWDIQSPYDCWAAPGKELTSCQSHHCCWDCFTCVGVIVFCAGRDMMLKDQCLSDDPDGVELLLLEEKEPLSRDDLQKRIQRRRKTDRLT</sequence>
<dbReference type="EMBL" id="JBCEZU010000586">
    <property type="protein sequence ID" value="KAK9515544.1"/>
    <property type="molecule type" value="Genomic_DNA"/>
</dbReference>
<evidence type="ECO:0000256" key="1">
    <source>
        <dbReference type="SAM" id="MobiDB-lite"/>
    </source>
</evidence>
<evidence type="ECO:0000313" key="2">
    <source>
        <dbReference type="EMBL" id="KAK9515544.1"/>
    </source>
</evidence>
<dbReference type="Proteomes" id="UP001488805">
    <property type="component" value="Unassembled WGS sequence"/>
</dbReference>
<feature type="region of interest" description="Disordered" evidence="1">
    <location>
        <begin position="40"/>
        <end position="64"/>
    </location>
</feature>
<reference evidence="2 3" key="1">
    <citation type="journal article" date="2024" name="Genome Biol. Evol.">
        <title>Chromosome-level genome assembly of the viviparous eelpout Zoarces viviparus.</title>
        <authorList>
            <person name="Fuhrmann N."/>
            <person name="Brasseur M.V."/>
            <person name="Bakowski C.E."/>
            <person name="Podsiadlowski L."/>
            <person name="Prost S."/>
            <person name="Krehenwinkel H."/>
            <person name="Mayer C."/>
        </authorList>
    </citation>
    <scope>NUCLEOTIDE SEQUENCE [LARGE SCALE GENOMIC DNA]</scope>
    <source>
        <strain evidence="2">NO-MEL_2022_Ind0_liver</strain>
    </source>
</reference>
<keyword evidence="3" id="KW-1185">Reference proteome</keyword>
<dbReference type="InterPro" id="IPR051876">
    <property type="entry name" value="ODA-DC/CCD"/>
</dbReference>
<feature type="compositionally biased region" description="Polar residues" evidence="1">
    <location>
        <begin position="49"/>
        <end position="64"/>
    </location>
</feature>
<evidence type="ECO:0000313" key="3">
    <source>
        <dbReference type="Proteomes" id="UP001488805"/>
    </source>
</evidence>
<dbReference type="PANTHER" id="PTHR21694">
    <property type="entry name" value="COILED-COIL DOMAIN-CONTAINING PROTEIN 63"/>
    <property type="match status" value="1"/>
</dbReference>
<proteinExistence type="predicted"/>
<accession>A0AAW1E1P4</accession>
<protein>
    <submittedName>
        <fullName evidence="2">Uncharacterized protein</fullName>
    </submittedName>
</protein>
<dbReference type="AlphaFoldDB" id="A0AAW1E1P4"/>
<organism evidence="2 3">
    <name type="scientific">Zoarces viviparus</name>
    <name type="common">Viviparous eelpout</name>
    <name type="synonym">Blennius viviparus</name>
    <dbReference type="NCBI Taxonomy" id="48416"/>
    <lineage>
        <taxon>Eukaryota</taxon>
        <taxon>Metazoa</taxon>
        <taxon>Chordata</taxon>
        <taxon>Craniata</taxon>
        <taxon>Vertebrata</taxon>
        <taxon>Euteleostomi</taxon>
        <taxon>Actinopterygii</taxon>
        <taxon>Neopterygii</taxon>
        <taxon>Teleostei</taxon>
        <taxon>Neoteleostei</taxon>
        <taxon>Acanthomorphata</taxon>
        <taxon>Eupercaria</taxon>
        <taxon>Perciformes</taxon>
        <taxon>Cottioidei</taxon>
        <taxon>Zoarcales</taxon>
        <taxon>Zoarcidae</taxon>
        <taxon>Zoarcinae</taxon>
        <taxon>Zoarces</taxon>
    </lineage>
</organism>
<gene>
    <name evidence="2" type="ORF">VZT92_026182</name>
</gene>
<name>A0AAW1E1P4_ZOAVI</name>